<keyword evidence="1" id="KW-0812">Transmembrane</keyword>
<evidence type="ECO:0000313" key="2">
    <source>
        <dbReference type="EMBL" id="AOW20242.1"/>
    </source>
</evidence>
<proteinExistence type="predicted"/>
<feature type="transmembrane region" description="Helical" evidence="1">
    <location>
        <begin position="6"/>
        <end position="26"/>
    </location>
</feature>
<protein>
    <submittedName>
        <fullName evidence="2">Uncharacterized protein</fullName>
    </submittedName>
</protein>
<dbReference type="EMBL" id="CP017478">
    <property type="protein sequence ID" value="AOW20242.1"/>
    <property type="molecule type" value="Genomic_DNA"/>
</dbReference>
<accession>A0A1D8P6Q6</accession>
<dbReference type="STRING" id="1850246.LPB138_05925"/>
<dbReference type="RefSeq" id="WP_070236380.1">
    <property type="nucleotide sequence ID" value="NZ_CP017478.1"/>
</dbReference>
<dbReference type="AlphaFoldDB" id="A0A1D8P6Q6"/>
<keyword evidence="3" id="KW-1185">Reference proteome</keyword>
<dbReference type="Proteomes" id="UP000176050">
    <property type="component" value="Chromosome"/>
</dbReference>
<name>A0A1D8P6Q6_9FLAO</name>
<keyword evidence="1" id="KW-0472">Membrane</keyword>
<organism evidence="2 3">
    <name type="scientific">Urechidicola croceus</name>
    <dbReference type="NCBI Taxonomy" id="1850246"/>
    <lineage>
        <taxon>Bacteria</taxon>
        <taxon>Pseudomonadati</taxon>
        <taxon>Bacteroidota</taxon>
        <taxon>Flavobacteriia</taxon>
        <taxon>Flavobacteriales</taxon>
        <taxon>Flavobacteriaceae</taxon>
        <taxon>Urechidicola</taxon>
    </lineage>
</organism>
<reference evidence="2 3" key="1">
    <citation type="submission" date="2016-10" db="EMBL/GenBank/DDBJ databases">
        <title>Lutibacter sp. LPB0138, isolated from marine gastropod.</title>
        <authorList>
            <person name="Kim E."/>
            <person name="Yi H."/>
        </authorList>
    </citation>
    <scope>NUCLEOTIDE SEQUENCE [LARGE SCALE GENOMIC DNA]</scope>
    <source>
        <strain evidence="2 3">LPB0138</strain>
    </source>
</reference>
<keyword evidence="1" id="KW-1133">Transmembrane helix</keyword>
<evidence type="ECO:0000313" key="3">
    <source>
        <dbReference type="Proteomes" id="UP000176050"/>
    </source>
</evidence>
<dbReference type="OrthoDB" id="980645at2"/>
<evidence type="ECO:0000256" key="1">
    <source>
        <dbReference type="SAM" id="Phobius"/>
    </source>
</evidence>
<gene>
    <name evidence="2" type="ORF">LPB138_05925</name>
</gene>
<dbReference type="KEGG" id="lul:LPB138_05925"/>
<sequence length="127" mass="14853">MKNQILGTFFYMLYIVAMLQPVMPLIEYNMNKEYIVSALCENRNKPELACNGKCYLDKKIENSHKNDSHNHSIPQIDMSKYPVSLVENLNFSINIKFNILNSEMFFEDEKQPVKYHSSVFKPPTVLI</sequence>